<dbReference type="Gene3D" id="1.10.443.10">
    <property type="entry name" value="Intergrase catalytic core"/>
    <property type="match status" value="1"/>
</dbReference>
<dbReference type="AlphaFoldDB" id="A0A4Q2SGR2"/>
<dbReference type="InterPro" id="IPR053876">
    <property type="entry name" value="Phage_int_M"/>
</dbReference>
<keyword evidence="7" id="KW-1185">Reference proteome</keyword>
<dbReference type="Gene3D" id="1.10.150.130">
    <property type="match status" value="1"/>
</dbReference>
<keyword evidence="2" id="KW-0229">DNA integration</keyword>
<evidence type="ECO:0000313" key="6">
    <source>
        <dbReference type="EMBL" id="RYC03109.1"/>
    </source>
</evidence>
<name>A0A4Q2SGR2_9ACTN</name>
<dbReference type="OrthoDB" id="4326943at2"/>
<dbReference type="InterPro" id="IPR011010">
    <property type="entry name" value="DNA_brk_join_enz"/>
</dbReference>
<dbReference type="SUPFAM" id="SSF56349">
    <property type="entry name" value="DNA breaking-rejoining enzymes"/>
    <property type="match status" value="1"/>
</dbReference>
<keyword evidence="4" id="KW-0233">DNA recombination</keyword>
<gene>
    <name evidence="6" type="ORF">EUA07_05950</name>
</gene>
<dbReference type="GO" id="GO:0003677">
    <property type="term" value="F:DNA binding"/>
    <property type="evidence" value="ECO:0007669"/>
    <property type="project" value="UniProtKB-KW"/>
</dbReference>
<proteinExistence type="inferred from homology"/>
<dbReference type="EMBL" id="SDWU01000006">
    <property type="protein sequence ID" value="RYC03109.1"/>
    <property type="molecule type" value="Genomic_DNA"/>
</dbReference>
<feature type="domain" description="Tyr recombinase" evidence="5">
    <location>
        <begin position="198"/>
        <end position="398"/>
    </location>
</feature>
<sequence length="409" mass="44691">MWRMMHSGPLQVMTQLRRPDKTVPRPPLRLGSWGRISVVHRGTGSWRARARFRDFDGRTRLVEASGTTRSKAEAELLLRLQTRSRPTGDSVTGATRLNAVADMWLREVNDSDKAVGTKERYREVVERHVRPALGSLRVHELSVGLIDSHLTAVRDRSGPSAAKAVRTALTGILGVAVRHDALQVNLAGQTRPVAVGSKVVVALAAEEVVALRQAVRLDPSAVAADFPDLIDLLLATGVRINEALALRWSHVDLGAETPTVSIAATLVREAGGGIKIQESPKSAAGRRVLQLPPFAVEMLLRRRVEQHANEFDVVFPSATGTLRDSRNVSKQWRAFGRRNPAWAAVTSHTFRKTVATVLTRQFDALTASAQLGHSSSAVTEKHYIQRTHRGPDVRALLSDLVAPAAESDE</sequence>
<evidence type="ECO:0000256" key="2">
    <source>
        <dbReference type="ARBA" id="ARBA00022908"/>
    </source>
</evidence>
<evidence type="ECO:0000259" key="5">
    <source>
        <dbReference type="PROSITE" id="PS51898"/>
    </source>
</evidence>
<dbReference type="GO" id="GO:0015074">
    <property type="term" value="P:DNA integration"/>
    <property type="evidence" value="ECO:0007669"/>
    <property type="project" value="UniProtKB-KW"/>
</dbReference>
<comment type="caution">
    <text evidence="6">The sequence shown here is derived from an EMBL/GenBank/DDBJ whole genome shotgun (WGS) entry which is preliminary data.</text>
</comment>
<dbReference type="PANTHER" id="PTHR30629:SF2">
    <property type="entry name" value="PROPHAGE INTEGRASE INTS-RELATED"/>
    <property type="match status" value="1"/>
</dbReference>
<evidence type="ECO:0000313" key="7">
    <source>
        <dbReference type="Proteomes" id="UP000293291"/>
    </source>
</evidence>
<dbReference type="InterPro" id="IPR050808">
    <property type="entry name" value="Phage_Integrase"/>
</dbReference>
<comment type="similarity">
    <text evidence="1">Belongs to the 'phage' integrase family.</text>
</comment>
<dbReference type="CDD" id="cd01189">
    <property type="entry name" value="INT_ICEBs1_C_like"/>
    <property type="match status" value="1"/>
</dbReference>
<evidence type="ECO:0000256" key="3">
    <source>
        <dbReference type="ARBA" id="ARBA00023125"/>
    </source>
</evidence>
<keyword evidence="3" id="KW-0238">DNA-binding</keyword>
<evidence type="ECO:0000256" key="1">
    <source>
        <dbReference type="ARBA" id="ARBA00008857"/>
    </source>
</evidence>
<dbReference type="Pfam" id="PF00589">
    <property type="entry name" value="Phage_integrase"/>
    <property type="match status" value="1"/>
</dbReference>
<dbReference type="PROSITE" id="PS51898">
    <property type="entry name" value="TYR_RECOMBINASE"/>
    <property type="match status" value="1"/>
</dbReference>
<protein>
    <submittedName>
        <fullName evidence="6">Site-specific integrase</fullName>
    </submittedName>
</protein>
<dbReference type="Pfam" id="PF22022">
    <property type="entry name" value="Phage_int_M"/>
    <property type="match status" value="1"/>
</dbReference>
<reference evidence="6 7" key="1">
    <citation type="submission" date="2019-01" db="EMBL/GenBank/DDBJ databases">
        <title>Novel species of Nocardioides.</title>
        <authorList>
            <person name="Liu Q."/>
            <person name="Xin Y.-H."/>
        </authorList>
    </citation>
    <scope>NUCLEOTIDE SEQUENCE [LARGE SCALE GENOMIC DNA]</scope>
    <source>
        <strain evidence="6 7">CGMCC 4.6875</strain>
    </source>
</reference>
<dbReference type="GO" id="GO:0006310">
    <property type="term" value="P:DNA recombination"/>
    <property type="evidence" value="ECO:0007669"/>
    <property type="project" value="UniProtKB-KW"/>
</dbReference>
<dbReference type="InterPro" id="IPR002104">
    <property type="entry name" value="Integrase_catalytic"/>
</dbReference>
<dbReference type="PANTHER" id="PTHR30629">
    <property type="entry name" value="PROPHAGE INTEGRASE"/>
    <property type="match status" value="1"/>
</dbReference>
<dbReference type="Proteomes" id="UP000293291">
    <property type="component" value="Unassembled WGS sequence"/>
</dbReference>
<evidence type="ECO:0000256" key="4">
    <source>
        <dbReference type="ARBA" id="ARBA00023172"/>
    </source>
</evidence>
<dbReference type="InterPro" id="IPR010998">
    <property type="entry name" value="Integrase_recombinase_N"/>
</dbReference>
<dbReference type="InterPro" id="IPR013762">
    <property type="entry name" value="Integrase-like_cat_sf"/>
</dbReference>
<organism evidence="6 7">
    <name type="scientific">Nocardioides ganghwensis</name>
    <dbReference type="NCBI Taxonomy" id="252230"/>
    <lineage>
        <taxon>Bacteria</taxon>
        <taxon>Bacillati</taxon>
        <taxon>Actinomycetota</taxon>
        <taxon>Actinomycetes</taxon>
        <taxon>Propionibacteriales</taxon>
        <taxon>Nocardioidaceae</taxon>
        <taxon>Nocardioides</taxon>
    </lineage>
</organism>
<accession>A0A4Q2SGR2</accession>